<gene>
    <name evidence="1" type="ORF">F3F73_07595</name>
</gene>
<dbReference type="InterPro" id="IPR029063">
    <property type="entry name" value="SAM-dependent_MTases_sf"/>
</dbReference>
<keyword evidence="1" id="KW-0808">Transferase</keyword>
<comment type="caution">
    <text evidence="1">The sequence shown here is derived from an EMBL/GenBank/DDBJ whole genome shotgun (WGS) entry which is preliminary data.</text>
</comment>
<accession>A0A7J4XK82</accession>
<keyword evidence="1" id="KW-0489">Methyltransferase</keyword>
<dbReference type="RefSeq" id="WP_055294473.1">
    <property type="nucleotide sequence ID" value="NZ_CAXSTI010000006.1"/>
</dbReference>
<evidence type="ECO:0000313" key="1">
    <source>
        <dbReference type="EMBL" id="KAA3766731.1"/>
    </source>
</evidence>
<protein>
    <submittedName>
        <fullName evidence="1">Class I SAM-dependent methyltransferase</fullName>
    </submittedName>
</protein>
<dbReference type="Gene3D" id="3.40.50.150">
    <property type="entry name" value="Vaccinia Virus protein VP39"/>
    <property type="match status" value="1"/>
</dbReference>
<dbReference type="Proteomes" id="UP000422221">
    <property type="component" value="Unassembled WGS sequence"/>
</dbReference>
<dbReference type="GO" id="GO:0032259">
    <property type="term" value="P:methylation"/>
    <property type="evidence" value="ECO:0007669"/>
    <property type="project" value="UniProtKB-KW"/>
</dbReference>
<proteinExistence type="predicted"/>
<organism evidence="1 2">
    <name type="scientific">Bacteroides salyersiae</name>
    <dbReference type="NCBI Taxonomy" id="291644"/>
    <lineage>
        <taxon>Bacteria</taxon>
        <taxon>Pseudomonadati</taxon>
        <taxon>Bacteroidota</taxon>
        <taxon>Bacteroidia</taxon>
        <taxon>Bacteroidales</taxon>
        <taxon>Bacteroidaceae</taxon>
        <taxon>Bacteroides</taxon>
    </lineage>
</organism>
<dbReference type="AlphaFoldDB" id="A0A7J4XK82"/>
<dbReference type="GO" id="GO:0008168">
    <property type="term" value="F:methyltransferase activity"/>
    <property type="evidence" value="ECO:0007669"/>
    <property type="project" value="UniProtKB-KW"/>
</dbReference>
<name>A0A7J4XK82_9BACE</name>
<sequence length="124" mass="14468">MKITDKISSFNRKQKYTYFENSIKFTPYSKVLDVGFTNTESGVANYNPSNITKLGIDEKDVFEKKCPNIQTAIYDDFFPFPDKSFDIGWGSAVIEHIENREKQLLFLKELQQMHHAVFFLQLSI</sequence>
<dbReference type="GeneID" id="93117309"/>
<dbReference type="EMBL" id="VWMK01000006">
    <property type="protein sequence ID" value="KAA3766731.1"/>
    <property type="molecule type" value="Genomic_DNA"/>
</dbReference>
<evidence type="ECO:0000313" key="2">
    <source>
        <dbReference type="Proteomes" id="UP000422221"/>
    </source>
</evidence>
<reference evidence="1 2" key="1">
    <citation type="journal article" date="2019" name="Nat. Med.">
        <title>A library of human gut bacterial isolates paired with longitudinal multiomics data enables mechanistic microbiome research.</title>
        <authorList>
            <person name="Poyet M."/>
            <person name="Groussin M."/>
            <person name="Gibbons S.M."/>
            <person name="Avila-Pacheco J."/>
            <person name="Jiang X."/>
            <person name="Kearney S.M."/>
            <person name="Perrotta A.R."/>
            <person name="Berdy B."/>
            <person name="Zhao S."/>
            <person name="Lieberman T.D."/>
            <person name="Swanson P.K."/>
            <person name="Smith M."/>
            <person name="Roesemann S."/>
            <person name="Alexander J.E."/>
            <person name="Rich S.A."/>
            <person name="Livny J."/>
            <person name="Vlamakis H."/>
            <person name="Clish C."/>
            <person name="Bullock K."/>
            <person name="Deik A."/>
            <person name="Scott J."/>
            <person name="Pierce K.A."/>
            <person name="Xavier R.J."/>
            <person name="Alm E.J."/>
        </authorList>
    </citation>
    <scope>NUCLEOTIDE SEQUENCE [LARGE SCALE GENOMIC DNA]</scope>
    <source>
        <strain evidence="1 2">BIOML-A10</strain>
    </source>
</reference>